<evidence type="ECO:0000313" key="4">
    <source>
        <dbReference type="Proteomes" id="UP001227230"/>
    </source>
</evidence>
<accession>A0ABY9CND5</accession>
<keyword evidence="1" id="KW-0479">Metal-binding</keyword>
<dbReference type="PANTHER" id="PTHR31225">
    <property type="entry name" value="OS04G0344100 PROTEIN-RELATED"/>
    <property type="match status" value="1"/>
</dbReference>
<dbReference type="InterPro" id="IPR008930">
    <property type="entry name" value="Terpenoid_cyclase/PrenylTrfase"/>
</dbReference>
<name>A0ABY9CND5_VITVI</name>
<reference evidence="3 4" key="1">
    <citation type="journal article" date="2023" name="Hortic Res">
        <title>The complete reference genome for grapevine (Vitis vinifera L.) genetics and breeding.</title>
        <authorList>
            <person name="Shi X."/>
            <person name="Cao S."/>
            <person name="Wang X."/>
            <person name="Huang S."/>
            <person name="Wang Y."/>
            <person name="Liu Z."/>
            <person name="Liu W."/>
            <person name="Leng X."/>
            <person name="Peng Y."/>
            <person name="Wang N."/>
            <person name="Wang Y."/>
            <person name="Ma Z."/>
            <person name="Xu X."/>
            <person name="Zhang F."/>
            <person name="Xue H."/>
            <person name="Zhong H."/>
            <person name="Wang Y."/>
            <person name="Zhang K."/>
            <person name="Velt A."/>
            <person name="Avia K."/>
            <person name="Holtgrawe D."/>
            <person name="Grimplet J."/>
            <person name="Matus J.T."/>
            <person name="Ware D."/>
            <person name="Wu X."/>
            <person name="Wang H."/>
            <person name="Liu C."/>
            <person name="Fang Y."/>
            <person name="Rustenholz C."/>
            <person name="Cheng Z."/>
            <person name="Xiao H."/>
            <person name="Zhou Y."/>
        </authorList>
    </citation>
    <scope>NUCLEOTIDE SEQUENCE [LARGE SCALE GENOMIC DNA]</scope>
    <source>
        <strain evidence="4">cv. Pinot noir / PN40024</strain>
        <tissue evidence="3">Leaf</tissue>
    </source>
</reference>
<proteinExistence type="predicted"/>
<dbReference type="Pfam" id="PF03936">
    <property type="entry name" value="Terpene_synth_C"/>
    <property type="match status" value="1"/>
</dbReference>
<dbReference type="InterPro" id="IPR008949">
    <property type="entry name" value="Isoprenoid_synthase_dom_sf"/>
</dbReference>
<dbReference type="InterPro" id="IPR005630">
    <property type="entry name" value="Terpene_synthase_metal-bd"/>
</dbReference>
<feature type="domain" description="Terpene synthase metal-binding" evidence="2">
    <location>
        <begin position="104"/>
        <end position="223"/>
    </location>
</feature>
<dbReference type="Gene3D" id="1.50.10.130">
    <property type="entry name" value="Terpene synthase, N-terminal domain"/>
    <property type="match status" value="1"/>
</dbReference>
<evidence type="ECO:0000259" key="2">
    <source>
        <dbReference type="Pfam" id="PF03936"/>
    </source>
</evidence>
<sequence length="230" mass="26592">MGLYEASQLCIKGEDILEEIGNFSSQLLNAWDTHNDHSQARIVRNTLGHPHHKSLARFMAKSFLSDFQGTDGWKNVFRELAKMDFNVVKSIHQKEMLQVSKWWKDLGLAKELKFARNQPLKWYMWPLAVLPDPSLSEQRVELTKPISLVYIIDDIFDVHGTLDDLTLFTEAVNRWEYAAVEQLPDYMTICFNALNGITNEISSKVYNDHGWNPMESLRKAVCQITFTILD</sequence>
<dbReference type="Proteomes" id="UP001227230">
    <property type="component" value="Chromosome 10"/>
</dbReference>
<keyword evidence="4" id="KW-1185">Reference proteome</keyword>
<dbReference type="SUPFAM" id="SSF48239">
    <property type="entry name" value="Terpenoid cyclases/Protein prenyltransferases"/>
    <property type="match status" value="1"/>
</dbReference>
<dbReference type="SUPFAM" id="SSF48576">
    <property type="entry name" value="Terpenoid synthases"/>
    <property type="match status" value="1"/>
</dbReference>
<dbReference type="InterPro" id="IPR036965">
    <property type="entry name" value="Terpene_synth_N_sf"/>
</dbReference>
<protein>
    <recommendedName>
        <fullName evidence="2">Terpene synthase metal-binding domain-containing protein</fullName>
    </recommendedName>
</protein>
<dbReference type="InterPro" id="IPR050148">
    <property type="entry name" value="Terpene_synthase-like"/>
</dbReference>
<dbReference type="Gene3D" id="1.10.600.10">
    <property type="entry name" value="Farnesyl Diphosphate Synthase"/>
    <property type="match status" value="1"/>
</dbReference>
<evidence type="ECO:0000256" key="1">
    <source>
        <dbReference type="ARBA" id="ARBA00022723"/>
    </source>
</evidence>
<organism evidence="3 4">
    <name type="scientific">Vitis vinifera</name>
    <name type="common">Grape</name>
    <dbReference type="NCBI Taxonomy" id="29760"/>
    <lineage>
        <taxon>Eukaryota</taxon>
        <taxon>Viridiplantae</taxon>
        <taxon>Streptophyta</taxon>
        <taxon>Embryophyta</taxon>
        <taxon>Tracheophyta</taxon>
        <taxon>Spermatophyta</taxon>
        <taxon>Magnoliopsida</taxon>
        <taxon>eudicotyledons</taxon>
        <taxon>Gunneridae</taxon>
        <taxon>Pentapetalae</taxon>
        <taxon>rosids</taxon>
        <taxon>Vitales</taxon>
        <taxon>Vitaceae</taxon>
        <taxon>Viteae</taxon>
        <taxon>Vitis</taxon>
    </lineage>
</organism>
<dbReference type="EMBL" id="CP126657">
    <property type="protein sequence ID" value="WJZ96173.1"/>
    <property type="molecule type" value="Genomic_DNA"/>
</dbReference>
<gene>
    <name evidence="3" type="ORF">VitviT2T_014884</name>
</gene>
<dbReference type="PANTHER" id="PTHR31225:SF234">
    <property type="entry name" value="TERPENE SYNTHASE 4-RELATED"/>
    <property type="match status" value="1"/>
</dbReference>
<evidence type="ECO:0000313" key="3">
    <source>
        <dbReference type="EMBL" id="WJZ96173.1"/>
    </source>
</evidence>